<protein>
    <recommendedName>
        <fullName evidence="1">AD domain-containing protein</fullName>
    </recommendedName>
</protein>
<dbReference type="Proteomes" id="UP000007110">
    <property type="component" value="Unassembled WGS sequence"/>
</dbReference>
<dbReference type="Pfam" id="PF09793">
    <property type="entry name" value="AD"/>
    <property type="match status" value="1"/>
</dbReference>
<feature type="domain" description="AD" evidence="1">
    <location>
        <begin position="91"/>
        <end position="183"/>
    </location>
</feature>
<reference evidence="3" key="1">
    <citation type="submission" date="2015-02" db="EMBL/GenBank/DDBJ databases">
        <title>Genome sequencing for Strongylocentrotus purpuratus.</title>
        <authorList>
            <person name="Murali S."/>
            <person name="Liu Y."/>
            <person name="Vee V."/>
            <person name="English A."/>
            <person name="Wang M."/>
            <person name="Skinner E."/>
            <person name="Han Y."/>
            <person name="Muzny D.M."/>
            <person name="Worley K.C."/>
            <person name="Gibbs R.A."/>
        </authorList>
    </citation>
    <scope>NUCLEOTIDE SEQUENCE</scope>
</reference>
<dbReference type="InterPro" id="IPR048478">
    <property type="entry name" value="LSM12_LSM"/>
</dbReference>
<evidence type="ECO:0000313" key="2">
    <source>
        <dbReference type="EnsemblMetazoa" id="XP_030846540"/>
    </source>
</evidence>
<dbReference type="PROSITE" id="PS52001">
    <property type="entry name" value="AD"/>
    <property type="match status" value="1"/>
</dbReference>
<organism evidence="2 3">
    <name type="scientific">Strongylocentrotus purpuratus</name>
    <name type="common">Purple sea urchin</name>
    <dbReference type="NCBI Taxonomy" id="7668"/>
    <lineage>
        <taxon>Eukaryota</taxon>
        <taxon>Metazoa</taxon>
        <taxon>Echinodermata</taxon>
        <taxon>Eleutherozoa</taxon>
        <taxon>Echinozoa</taxon>
        <taxon>Echinoidea</taxon>
        <taxon>Euechinoidea</taxon>
        <taxon>Echinacea</taxon>
        <taxon>Camarodonta</taxon>
        <taxon>Echinidea</taxon>
        <taxon>Strongylocentrotidae</taxon>
        <taxon>Strongylocentrotus</taxon>
    </lineage>
</organism>
<dbReference type="InterPro" id="IPR039683">
    <property type="entry name" value="Lsm12-like"/>
</dbReference>
<dbReference type="Pfam" id="PF21166">
    <property type="entry name" value="LSM12_LSM"/>
    <property type="match status" value="1"/>
</dbReference>
<dbReference type="OrthoDB" id="1057137at2759"/>
<evidence type="ECO:0000259" key="1">
    <source>
        <dbReference type="PROSITE" id="PS52001"/>
    </source>
</evidence>
<dbReference type="RefSeq" id="XP_030846540.1">
    <property type="nucleotide sequence ID" value="XM_030990680.1"/>
</dbReference>
<dbReference type="OMA" id="QFWLEID"/>
<dbReference type="InterPro" id="IPR047574">
    <property type="entry name" value="AD"/>
</dbReference>
<dbReference type="FunCoup" id="A0A7M7P598">
    <property type="interactions" value="758"/>
</dbReference>
<dbReference type="AlphaFoldDB" id="A0A7M7P598"/>
<reference evidence="2" key="2">
    <citation type="submission" date="2021-01" db="UniProtKB">
        <authorList>
            <consortium name="EnsemblMetazoa"/>
        </authorList>
    </citation>
    <scope>IDENTIFICATION</scope>
</reference>
<evidence type="ECO:0000313" key="3">
    <source>
        <dbReference type="Proteomes" id="UP000007110"/>
    </source>
</evidence>
<dbReference type="EnsemblMetazoa" id="XM_030990680">
    <property type="protein sequence ID" value="XP_030846540"/>
    <property type="gene ID" value="LOC115918073"/>
</dbReference>
<sequence length="186" mass="20726">MIIFNMAAGSAGEPGTPPCKVGDIVICKNCLEVNIEGEVLAYDPTSRLLALKKPPTSSEKKNLCDICIVNLNLVSDFQVKHENAEPPREPPSLDTNKLKRRTDENISEKMMLIQLNSKGISKQGIQLYQTIKKTLKCRWVEDKMIVNEDVQVIPPYTAACCSGPETAVNHIKNIIEKHIRERKGSL</sequence>
<accession>A0A7M7P598</accession>
<dbReference type="InterPro" id="IPR019181">
    <property type="entry name" value="LSM12_ABD"/>
</dbReference>
<proteinExistence type="predicted"/>
<dbReference type="GeneID" id="115918073"/>
<dbReference type="InParanoid" id="A0A7M7P598"/>
<dbReference type="PANTHER" id="PTHR13542">
    <property type="entry name" value="LSM12 HOMOLOG"/>
    <property type="match status" value="1"/>
</dbReference>
<dbReference type="SMART" id="SM00995">
    <property type="entry name" value="AD"/>
    <property type="match status" value="1"/>
</dbReference>
<dbReference type="KEGG" id="spu:115918073"/>
<keyword evidence="3" id="KW-1185">Reference proteome</keyword>
<name>A0A7M7P598_STRPU</name>